<dbReference type="CDD" id="cd01948">
    <property type="entry name" value="EAL"/>
    <property type="match status" value="1"/>
</dbReference>
<feature type="domain" description="EAL" evidence="3">
    <location>
        <begin position="144"/>
        <end position="397"/>
    </location>
</feature>
<organism evidence="4 5">
    <name type="scientific">Massilia rubra</name>
    <dbReference type="NCBI Taxonomy" id="2607910"/>
    <lineage>
        <taxon>Bacteria</taxon>
        <taxon>Pseudomonadati</taxon>
        <taxon>Pseudomonadota</taxon>
        <taxon>Betaproteobacteria</taxon>
        <taxon>Burkholderiales</taxon>
        <taxon>Oxalobacteraceae</taxon>
        <taxon>Telluria group</taxon>
        <taxon>Massilia</taxon>
    </lineage>
</organism>
<dbReference type="PANTHER" id="PTHR33121:SF79">
    <property type="entry name" value="CYCLIC DI-GMP PHOSPHODIESTERASE PDED-RELATED"/>
    <property type="match status" value="1"/>
</dbReference>
<keyword evidence="5" id="KW-1185">Reference proteome</keyword>
<dbReference type="SMART" id="SM00052">
    <property type="entry name" value="EAL"/>
    <property type="match status" value="1"/>
</dbReference>
<proteinExistence type="predicted"/>
<reference evidence="4 5" key="1">
    <citation type="submission" date="2019-09" db="EMBL/GenBank/DDBJ databases">
        <title>Taxonomy of Antarctic Massilia spp.: description of Massilia rubra sp. nov., Massilia aquatica sp. nov., Massilia mucilaginosa sp. nov., Massilia frigida sp. nov. isolated from streams, lakes and regoliths.</title>
        <authorList>
            <person name="Holochova P."/>
            <person name="Sedlacek I."/>
            <person name="Kralova S."/>
            <person name="Maslanova I."/>
            <person name="Busse H.-J."/>
            <person name="Stankova E."/>
            <person name="Vrbovska V."/>
            <person name="Kovarovic V."/>
            <person name="Bartak M."/>
            <person name="Svec P."/>
            <person name="Pantucek R."/>
        </authorList>
    </citation>
    <scope>NUCLEOTIDE SEQUENCE [LARGE SCALE GENOMIC DNA]</scope>
    <source>
        <strain evidence="4 5">CCM 8692</strain>
    </source>
</reference>
<dbReference type="InterPro" id="IPR035919">
    <property type="entry name" value="EAL_sf"/>
</dbReference>
<dbReference type="PANTHER" id="PTHR33121">
    <property type="entry name" value="CYCLIC DI-GMP PHOSPHODIESTERASE PDEF"/>
    <property type="match status" value="1"/>
</dbReference>
<comment type="caution">
    <text evidence="4">The sequence shown here is derived from an EMBL/GenBank/DDBJ whole genome shotgun (WGS) entry which is preliminary data.</text>
</comment>
<evidence type="ECO:0000313" key="4">
    <source>
        <dbReference type="EMBL" id="NHZ32300.1"/>
    </source>
</evidence>
<dbReference type="Pfam" id="PF00072">
    <property type="entry name" value="Response_reg"/>
    <property type="match status" value="1"/>
</dbReference>
<dbReference type="InterPro" id="IPR001633">
    <property type="entry name" value="EAL_dom"/>
</dbReference>
<dbReference type="SMART" id="SM00448">
    <property type="entry name" value="REC"/>
    <property type="match status" value="1"/>
</dbReference>
<dbReference type="PROSITE" id="PS50883">
    <property type="entry name" value="EAL"/>
    <property type="match status" value="1"/>
</dbReference>
<dbReference type="SUPFAM" id="SSF52172">
    <property type="entry name" value="CheY-like"/>
    <property type="match status" value="1"/>
</dbReference>
<evidence type="ECO:0000313" key="5">
    <source>
        <dbReference type="Proteomes" id="UP000785613"/>
    </source>
</evidence>
<feature type="domain" description="Response regulatory" evidence="2">
    <location>
        <begin position="12"/>
        <end position="133"/>
    </location>
</feature>
<dbReference type="Proteomes" id="UP000785613">
    <property type="component" value="Unassembled WGS sequence"/>
</dbReference>
<accession>A0ABX0LE57</accession>
<evidence type="ECO:0000259" key="2">
    <source>
        <dbReference type="PROSITE" id="PS50110"/>
    </source>
</evidence>
<feature type="modified residue" description="4-aspartylphosphate" evidence="1">
    <location>
        <position position="64"/>
    </location>
</feature>
<protein>
    <submittedName>
        <fullName evidence="4">EAL domain-containing response regulator</fullName>
    </submittedName>
</protein>
<dbReference type="SUPFAM" id="SSF141868">
    <property type="entry name" value="EAL domain-like"/>
    <property type="match status" value="1"/>
</dbReference>
<sequence length="408" mass="43074">MSTPAFSTVKLRVLVVDDDPLHCALMLALLRRLGVSQPLAASDGAAGLAVLADNPRAFDLVIADLNMPGMDGMAFVRRASALSACRFALSSAFGSGVLACAMEAAQEHGLAMAGVLPKPVEAARLASLLDMARASAAPAAAPRVRWSRPQLARALGAGQFEPYFQPQCALLGGACRQVEMLARWRHPQLGMLGPEHFIAAMEEDDLLDSLTDHLLGKALAWLARWQAGGIALRVALNVSPRSAQHHDFADRMLALARTYGIATQRITLELTETALAGCAADLLDSVVRLRMHGFELAIDDFGVGYSSLQRIAALPVTELKIDRSFVRAAGASDKGLLILCSITELAANLGLRAVAEGIETAADAELLHALGCAIGQGFFLAPPMAGPALAPWYRQRPGLHKAAGLGVK</sequence>
<dbReference type="Gene3D" id="3.20.20.450">
    <property type="entry name" value="EAL domain"/>
    <property type="match status" value="1"/>
</dbReference>
<dbReference type="InterPro" id="IPR011006">
    <property type="entry name" value="CheY-like_superfamily"/>
</dbReference>
<dbReference type="Pfam" id="PF00563">
    <property type="entry name" value="EAL"/>
    <property type="match status" value="1"/>
</dbReference>
<dbReference type="Gene3D" id="3.40.50.2300">
    <property type="match status" value="1"/>
</dbReference>
<gene>
    <name evidence="4" type="ORF">F0185_01665</name>
</gene>
<evidence type="ECO:0000256" key="1">
    <source>
        <dbReference type="PROSITE-ProRule" id="PRU00169"/>
    </source>
</evidence>
<dbReference type="PROSITE" id="PS50110">
    <property type="entry name" value="RESPONSE_REGULATORY"/>
    <property type="match status" value="1"/>
</dbReference>
<dbReference type="InterPro" id="IPR050706">
    <property type="entry name" value="Cyclic-di-GMP_PDE-like"/>
</dbReference>
<name>A0ABX0LE57_9BURK</name>
<dbReference type="InterPro" id="IPR001789">
    <property type="entry name" value="Sig_transdc_resp-reg_receiver"/>
</dbReference>
<keyword evidence="1" id="KW-0597">Phosphoprotein</keyword>
<dbReference type="EMBL" id="VUYU01000001">
    <property type="protein sequence ID" value="NHZ32300.1"/>
    <property type="molecule type" value="Genomic_DNA"/>
</dbReference>
<dbReference type="RefSeq" id="WP_167220978.1">
    <property type="nucleotide sequence ID" value="NZ_VUYU01000001.1"/>
</dbReference>
<evidence type="ECO:0000259" key="3">
    <source>
        <dbReference type="PROSITE" id="PS50883"/>
    </source>
</evidence>